<feature type="compositionally biased region" description="Polar residues" evidence="1">
    <location>
        <begin position="77"/>
        <end position="94"/>
    </location>
</feature>
<sequence>MSDAVEEPTWNDGALPEQAPDGTEAAGWSSDLQNAYDAVRGKDSRSNTYDDGHSRLHDAAQSRLNNEDHQTGVRISGTDTRGNTQYNARPTDSNTGMNALQSAAAPITAGLNTYNNVSKAIENGKNDWGLISTAVTGLATDVLAVQDMVKQYEAFVEKITDPKFDPIQWLAGTIIDFLMQLFQPLEDLVGLVSGNETRMRKSAEMWVKVSEGCRQTGDYISQTGTAALEDWVGTDGDAARLSVDEAGRAVSTMGFLAVGANGLLLQMADVAKLLRQDIVDLIAKGVSWMITRLLPQVAAGIASFGATVATAIASGIAKIAQLVMKAVNSITRVLGISEKAAKTFEAISKAIKVIEPILKFLRDHKNAIATTTRMTQQAVQ</sequence>
<comment type="caution">
    <text evidence="2">The sequence shown here is derived from an EMBL/GenBank/DDBJ whole genome shotgun (WGS) entry which is preliminary data.</text>
</comment>
<accession>A0A4S8Q1F7</accession>
<evidence type="ECO:0000256" key="1">
    <source>
        <dbReference type="SAM" id="MobiDB-lite"/>
    </source>
</evidence>
<evidence type="ECO:0000313" key="3">
    <source>
        <dbReference type="Proteomes" id="UP000308760"/>
    </source>
</evidence>
<feature type="region of interest" description="Disordered" evidence="1">
    <location>
        <begin position="60"/>
        <end position="94"/>
    </location>
</feature>
<proteinExistence type="predicted"/>
<dbReference type="RefSeq" id="WP_136537157.1">
    <property type="nucleotide sequence ID" value="NZ_STGY01000080.1"/>
</dbReference>
<reference evidence="3" key="1">
    <citation type="submission" date="2019-04" db="EMBL/GenBank/DDBJ databases">
        <title>Nocardioides xinjiangensis sp. nov.</title>
        <authorList>
            <person name="Liu S."/>
        </authorList>
    </citation>
    <scope>NUCLEOTIDE SEQUENCE [LARGE SCALE GENOMIC DNA]</scope>
    <source>
        <strain evidence="3">18</strain>
    </source>
</reference>
<evidence type="ECO:0008006" key="4">
    <source>
        <dbReference type="Google" id="ProtNLM"/>
    </source>
</evidence>
<protein>
    <recommendedName>
        <fullName evidence="4">WXG100 family type VII secretion target</fullName>
    </recommendedName>
</protein>
<dbReference type="Proteomes" id="UP000308760">
    <property type="component" value="Unassembled WGS sequence"/>
</dbReference>
<dbReference type="OrthoDB" id="5180306at2"/>
<dbReference type="EMBL" id="STGY01000080">
    <property type="protein sequence ID" value="THV34379.1"/>
    <property type="molecule type" value="Genomic_DNA"/>
</dbReference>
<name>A0A4S8Q1F7_9ACTN</name>
<reference evidence="2 3" key="2">
    <citation type="submission" date="2019-05" db="EMBL/GenBank/DDBJ databases">
        <title>Glycomyces buryatensis sp. nov.</title>
        <authorList>
            <person name="Nikitina E."/>
        </authorList>
    </citation>
    <scope>NUCLEOTIDE SEQUENCE [LARGE SCALE GENOMIC DNA]</scope>
    <source>
        <strain evidence="2 3">18</strain>
    </source>
</reference>
<feature type="region of interest" description="Disordered" evidence="1">
    <location>
        <begin position="1"/>
        <end position="29"/>
    </location>
</feature>
<organism evidence="2 3">
    <name type="scientific">Glycomyces buryatensis</name>
    <dbReference type="NCBI Taxonomy" id="2570927"/>
    <lineage>
        <taxon>Bacteria</taxon>
        <taxon>Bacillati</taxon>
        <taxon>Actinomycetota</taxon>
        <taxon>Actinomycetes</taxon>
        <taxon>Glycomycetales</taxon>
        <taxon>Glycomycetaceae</taxon>
        <taxon>Glycomyces</taxon>
    </lineage>
</organism>
<keyword evidence="3" id="KW-1185">Reference proteome</keyword>
<feature type="compositionally biased region" description="Basic and acidic residues" evidence="1">
    <location>
        <begin position="60"/>
        <end position="71"/>
    </location>
</feature>
<gene>
    <name evidence="2" type="ORF">FAB82_24300</name>
</gene>
<evidence type="ECO:0000313" key="2">
    <source>
        <dbReference type="EMBL" id="THV34379.1"/>
    </source>
</evidence>
<dbReference type="AlphaFoldDB" id="A0A4S8Q1F7"/>